<keyword evidence="2 4" id="KW-0479">Metal-binding</keyword>
<dbReference type="Pfam" id="PF00034">
    <property type="entry name" value="Cytochrom_C"/>
    <property type="match status" value="1"/>
</dbReference>
<dbReference type="InterPro" id="IPR009056">
    <property type="entry name" value="Cyt_c-like_dom"/>
</dbReference>
<evidence type="ECO:0000256" key="4">
    <source>
        <dbReference type="PROSITE-ProRule" id="PRU00433"/>
    </source>
</evidence>
<proteinExistence type="predicted"/>
<dbReference type="OrthoDB" id="3540130at2"/>
<dbReference type="GO" id="GO:0046872">
    <property type="term" value="F:metal ion binding"/>
    <property type="evidence" value="ECO:0007669"/>
    <property type="project" value="UniProtKB-KW"/>
</dbReference>
<name>A0A6I6HGG2_VARPD</name>
<dbReference type="Gene3D" id="1.10.760.10">
    <property type="entry name" value="Cytochrome c-like domain"/>
    <property type="match status" value="1"/>
</dbReference>
<dbReference type="RefSeq" id="WP_157613331.1">
    <property type="nucleotide sequence ID" value="NZ_CP046622.1"/>
</dbReference>
<dbReference type="SUPFAM" id="SSF46626">
    <property type="entry name" value="Cytochrome c"/>
    <property type="match status" value="1"/>
</dbReference>
<accession>A0A6I6HGG2</accession>
<evidence type="ECO:0000313" key="7">
    <source>
        <dbReference type="Proteomes" id="UP000425817"/>
    </source>
</evidence>
<dbReference type="Proteomes" id="UP000425817">
    <property type="component" value="Chromosome"/>
</dbReference>
<evidence type="ECO:0000256" key="2">
    <source>
        <dbReference type="ARBA" id="ARBA00022723"/>
    </source>
</evidence>
<dbReference type="GO" id="GO:0009055">
    <property type="term" value="F:electron transfer activity"/>
    <property type="evidence" value="ECO:0007669"/>
    <property type="project" value="InterPro"/>
</dbReference>
<evidence type="ECO:0000256" key="3">
    <source>
        <dbReference type="ARBA" id="ARBA00023004"/>
    </source>
</evidence>
<feature type="domain" description="Cytochrome c" evidence="5">
    <location>
        <begin position="40"/>
        <end position="131"/>
    </location>
</feature>
<keyword evidence="3 4" id="KW-0408">Iron</keyword>
<sequence>MLAALPYRAVLPFAVLTLALLFGGCMPQDIPPPFDRAPHAQVERGRQLLAQYQCGSCHAIPDVQAARGRMGPTLAAFGRRSYIAGHVPNGPEHLERWIVAPGSLVPGTLMPAMGVSPDDARAMAAYLLSLE</sequence>
<dbReference type="EMBL" id="CP046622">
    <property type="protein sequence ID" value="QGW81948.1"/>
    <property type="molecule type" value="Genomic_DNA"/>
</dbReference>
<protein>
    <submittedName>
        <fullName evidence="6">C-type cytochrome</fullName>
    </submittedName>
</protein>
<evidence type="ECO:0000256" key="1">
    <source>
        <dbReference type="ARBA" id="ARBA00022617"/>
    </source>
</evidence>
<dbReference type="PROSITE" id="PS51007">
    <property type="entry name" value="CYTC"/>
    <property type="match status" value="1"/>
</dbReference>
<keyword evidence="1 4" id="KW-0349">Heme</keyword>
<dbReference type="AlphaFoldDB" id="A0A6I6HGG2"/>
<evidence type="ECO:0000259" key="5">
    <source>
        <dbReference type="PROSITE" id="PS51007"/>
    </source>
</evidence>
<dbReference type="GO" id="GO:0020037">
    <property type="term" value="F:heme binding"/>
    <property type="evidence" value="ECO:0007669"/>
    <property type="project" value="InterPro"/>
</dbReference>
<reference evidence="6 7" key="1">
    <citation type="submission" date="2019-12" db="EMBL/GenBank/DDBJ databases">
        <title>Hybrid Genome Assemblies of two High G+C Isolates from Undergraduate Microbiology Courses.</title>
        <authorList>
            <person name="Ne Ville C.J."/>
            <person name="Enright D."/>
            <person name="Hernandez I."/>
            <person name="Dodsworth J."/>
            <person name="Orwin P.M."/>
        </authorList>
    </citation>
    <scope>NUCLEOTIDE SEQUENCE [LARGE SCALE GENOMIC DNA]</scope>
    <source>
        <strain evidence="6 7">CSUSB</strain>
    </source>
</reference>
<organism evidence="6 7">
    <name type="scientific">Variovorax paradoxus</name>
    <dbReference type="NCBI Taxonomy" id="34073"/>
    <lineage>
        <taxon>Bacteria</taxon>
        <taxon>Pseudomonadati</taxon>
        <taxon>Pseudomonadota</taxon>
        <taxon>Betaproteobacteria</taxon>
        <taxon>Burkholderiales</taxon>
        <taxon>Comamonadaceae</taxon>
        <taxon>Variovorax</taxon>
    </lineage>
</organism>
<dbReference type="InterPro" id="IPR036909">
    <property type="entry name" value="Cyt_c-like_dom_sf"/>
</dbReference>
<evidence type="ECO:0000313" key="6">
    <source>
        <dbReference type="EMBL" id="QGW81948.1"/>
    </source>
</evidence>
<gene>
    <name evidence="6" type="ORF">GOQ09_10255</name>
</gene>